<name>A0A6J6U0K2_9ZZZZ</name>
<dbReference type="AlphaFoldDB" id="A0A6J6U0K2"/>
<reference evidence="1" key="1">
    <citation type="submission" date="2020-05" db="EMBL/GenBank/DDBJ databases">
        <authorList>
            <person name="Chiriac C."/>
            <person name="Salcher M."/>
            <person name="Ghai R."/>
            <person name="Kavagutti S V."/>
        </authorList>
    </citation>
    <scope>NUCLEOTIDE SEQUENCE</scope>
</reference>
<evidence type="ECO:0000313" key="1">
    <source>
        <dbReference type="EMBL" id="CAB4753252.1"/>
    </source>
</evidence>
<protein>
    <submittedName>
        <fullName evidence="1">Unannotated protein</fullName>
    </submittedName>
</protein>
<sequence length="45" mass="5001">MPTEFSAATRKSYEVPFVRPGIKAYVAPVTPSRYGIQLPLDVALY</sequence>
<dbReference type="EMBL" id="CAEZYZ010000150">
    <property type="protein sequence ID" value="CAB4753252.1"/>
    <property type="molecule type" value="Genomic_DNA"/>
</dbReference>
<proteinExistence type="predicted"/>
<gene>
    <name evidence="1" type="ORF">UFOPK2810_00949</name>
</gene>
<organism evidence="1">
    <name type="scientific">freshwater metagenome</name>
    <dbReference type="NCBI Taxonomy" id="449393"/>
    <lineage>
        <taxon>unclassified sequences</taxon>
        <taxon>metagenomes</taxon>
        <taxon>ecological metagenomes</taxon>
    </lineage>
</organism>
<accession>A0A6J6U0K2</accession>